<name>Q2KMJ6_SOYBN</name>
<feature type="signal peptide" evidence="5">
    <location>
        <begin position="1"/>
        <end position="20"/>
    </location>
</feature>
<protein>
    <submittedName>
        <fullName evidence="6">Truncated PGN</fullName>
    </submittedName>
</protein>
<dbReference type="AlphaFoldDB" id="Q2KMJ6"/>
<gene>
    <name evidence="6" type="primary">PGN</name>
</gene>
<dbReference type="GO" id="GO:0071555">
    <property type="term" value="P:cell wall organization"/>
    <property type="evidence" value="ECO:0007669"/>
    <property type="project" value="UniProtKB-KW"/>
</dbReference>
<organism evidence="6">
    <name type="scientific">Glycine max</name>
    <name type="common">Soybean</name>
    <name type="synonym">Glycine hispida</name>
    <dbReference type="NCBI Taxonomy" id="3847"/>
    <lineage>
        <taxon>Eukaryota</taxon>
        <taxon>Viridiplantae</taxon>
        <taxon>Streptophyta</taxon>
        <taxon>Embryophyta</taxon>
        <taxon>Tracheophyta</taxon>
        <taxon>Spermatophyta</taxon>
        <taxon>Magnoliopsida</taxon>
        <taxon>eudicotyledons</taxon>
        <taxon>Gunneridae</taxon>
        <taxon>Pentapetalae</taxon>
        <taxon>rosids</taxon>
        <taxon>fabids</taxon>
        <taxon>Fabales</taxon>
        <taxon>Fabaceae</taxon>
        <taxon>Papilionoideae</taxon>
        <taxon>50 kb inversion clade</taxon>
        <taxon>NPAAA clade</taxon>
        <taxon>indigoferoid/millettioid clade</taxon>
        <taxon>Phaseoleae</taxon>
        <taxon>Glycine</taxon>
        <taxon>Glycine subgen. Soja</taxon>
    </lineage>
</organism>
<evidence type="ECO:0000256" key="2">
    <source>
        <dbReference type="ARBA" id="ARBA00022512"/>
    </source>
</evidence>
<evidence type="ECO:0000256" key="4">
    <source>
        <dbReference type="ARBA" id="ARBA00023316"/>
    </source>
</evidence>
<evidence type="ECO:0000256" key="5">
    <source>
        <dbReference type="SAM" id="SignalP"/>
    </source>
</evidence>
<proteinExistence type="evidence at transcript level"/>
<dbReference type="Gene3D" id="2.160.20.10">
    <property type="entry name" value="Single-stranded right-handed beta-helix, Pectin lyase-like"/>
    <property type="match status" value="1"/>
</dbReference>
<dbReference type="SUPFAM" id="SSF51126">
    <property type="entry name" value="Pectin lyase-like"/>
    <property type="match status" value="1"/>
</dbReference>
<evidence type="ECO:0000313" key="6">
    <source>
        <dbReference type="EMBL" id="AAY21050.1"/>
    </source>
</evidence>
<feature type="chain" id="PRO_5004211544" evidence="5">
    <location>
        <begin position="21"/>
        <end position="119"/>
    </location>
</feature>
<dbReference type="OrthoDB" id="187139at2759"/>
<dbReference type="CAZy" id="GH28">
    <property type="family name" value="Glycoside Hydrolase Family 28"/>
</dbReference>
<keyword evidence="2" id="KW-0134">Cell wall</keyword>
<dbReference type="PANTHER" id="PTHR31375">
    <property type="match status" value="1"/>
</dbReference>
<keyword evidence="4" id="KW-0961">Cell wall biogenesis/degradation</keyword>
<evidence type="ECO:0000256" key="3">
    <source>
        <dbReference type="ARBA" id="ARBA00022525"/>
    </source>
</evidence>
<dbReference type="KEGG" id="gmx:732657"/>
<dbReference type="EMBL" id="AY903298">
    <property type="protein sequence ID" value="AAY21050.1"/>
    <property type="molecule type" value="mRNA"/>
</dbReference>
<evidence type="ECO:0000256" key="1">
    <source>
        <dbReference type="ARBA" id="ARBA00004191"/>
    </source>
</evidence>
<keyword evidence="5" id="KW-0732">Signal</keyword>
<comment type="subcellular location">
    <subcellularLocation>
        <location evidence="1">Secreted</location>
        <location evidence="1">Cell wall</location>
    </subcellularLocation>
</comment>
<accession>Q2KMJ6</accession>
<dbReference type="GeneID" id="732657"/>
<keyword evidence="3" id="KW-0964">Secreted</keyword>
<reference evidence="6" key="1">
    <citation type="journal article" date="2006" name="Gene">
        <title>Structure, expression, and mapping of two nodule-specific genes identified by mining public soybean EST databases.</title>
        <authorList>
            <person name="Jeong S.C."/>
            <person name="Yang K."/>
            <person name="Park J.Y."/>
            <person name="Han K.S."/>
            <person name="Yu S."/>
            <person name="Hwang T.Y."/>
            <person name="Hur C.G."/>
            <person name="Kim S.H."/>
            <person name="Park P.B."/>
            <person name="Kim H.M."/>
            <person name="Park Y.I."/>
            <person name="Liu J.R."/>
        </authorList>
    </citation>
    <scope>NUCLEOTIDE SEQUENCE</scope>
</reference>
<dbReference type="InterPro" id="IPR011050">
    <property type="entry name" value="Pectin_lyase_fold/virulence"/>
</dbReference>
<sequence length="119" mass="13281">MKFLFAVLAIFVVALPCAWTKLELDAGPSFNVIDYGATGNGQTDDSQAFLKAWKDACNASYGTATLLIPKEKTFMLQPVLFRGPCKPPTVHIKVTSNSFHILLKKIQKKVFHQKNILRK</sequence>
<dbReference type="ExpressionAtlas" id="Q2KMJ6">
    <property type="expression patterns" value="baseline and differential"/>
</dbReference>
<dbReference type="InterPro" id="IPR012334">
    <property type="entry name" value="Pectin_lyas_fold"/>
</dbReference>